<comment type="caution">
    <text evidence="2">The sequence shown here is derived from an EMBL/GenBank/DDBJ whole genome shotgun (WGS) entry which is preliminary data.</text>
</comment>
<keyword evidence="1" id="KW-0812">Transmembrane</keyword>
<proteinExistence type="predicted"/>
<keyword evidence="1" id="KW-0472">Membrane</keyword>
<dbReference type="PANTHER" id="PTHR28523">
    <property type="entry name" value="CYTOCHROME C OXIDASE ASSEMBLY FACTOR 1"/>
    <property type="match status" value="1"/>
</dbReference>
<dbReference type="EMBL" id="JARKIE010000091">
    <property type="protein sequence ID" value="KAJ7687057.1"/>
    <property type="molecule type" value="Genomic_DNA"/>
</dbReference>
<dbReference type="InterPro" id="IPR014807">
    <property type="entry name" value="Coa1"/>
</dbReference>
<evidence type="ECO:0000256" key="1">
    <source>
        <dbReference type="SAM" id="Phobius"/>
    </source>
</evidence>
<dbReference type="GO" id="GO:0033617">
    <property type="term" value="P:mitochondrial respiratory chain complex IV assembly"/>
    <property type="evidence" value="ECO:0007669"/>
    <property type="project" value="InterPro"/>
</dbReference>
<keyword evidence="1" id="KW-1133">Transmembrane helix</keyword>
<dbReference type="AlphaFoldDB" id="A0AAD7GGJ9"/>
<dbReference type="Proteomes" id="UP001221757">
    <property type="component" value="Unassembled WGS sequence"/>
</dbReference>
<dbReference type="PANTHER" id="PTHR28523:SF1">
    <property type="entry name" value="CYTOCHROME C OXIDASE ASSEMBLY FACTOR 1"/>
    <property type="match status" value="1"/>
</dbReference>
<reference evidence="2" key="1">
    <citation type="submission" date="2023-03" db="EMBL/GenBank/DDBJ databases">
        <title>Massive genome expansion in bonnet fungi (Mycena s.s.) driven by repeated elements and novel gene families across ecological guilds.</title>
        <authorList>
            <consortium name="Lawrence Berkeley National Laboratory"/>
            <person name="Harder C.B."/>
            <person name="Miyauchi S."/>
            <person name="Viragh M."/>
            <person name="Kuo A."/>
            <person name="Thoen E."/>
            <person name="Andreopoulos B."/>
            <person name="Lu D."/>
            <person name="Skrede I."/>
            <person name="Drula E."/>
            <person name="Henrissat B."/>
            <person name="Morin E."/>
            <person name="Kohler A."/>
            <person name="Barry K."/>
            <person name="LaButti K."/>
            <person name="Morin E."/>
            <person name="Salamov A."/>
            <person name="Lipzen A."/>
            <person name="Mereny Z."/>
            <person name="Hegedus B."/>
            <person name="Baldrian P."/>
            <person name="Stursova M."/>
            <person name="Weitz H."/>
            <person name="Taylor A."/>
            <person name="Grigoriev I.V."/>
            <person name="Nagy L.G."/>
            <person name="Martin F."/>
            <person name="Kauserud H."/>
        </authorList>
    </citation>
    <scope>NUCLEOTIDE SEQUENCE</scope>
    <source>
        <strain evidence="2">CBHHK067</strain>
    </source>
</reference>
<accession>A0AAD7GGJ9</accession>
<dbReference type="Pfam" id="PF08695">
    <property type="entry name" value="Coa1"/>
    <property type="match status" value="1"/>
</dbReference>
<gene>
    <name evidence="2" type="ORF">B0H17DRAFT_1160509</name>
</gene>
<keyword evidence="3" id="KW-1185">Reference proteome</keyword>
<dbReference type="GO" id="GO:0005743">
    <property type="term" value="C:mitochondrial inner membrane"/>
    <property type="evidence" value="ECO:0007669"/>
    <property type="project" value="TreeGrafter"/>
</dbReference>
<feature type="transmembrane region" description="Helical" evidence="1">
    <location>
        <begin position="73"/>
        <end position="94"/>
    </location>
</feature>
<dbReference type="InterPro" id="IPR042432">
    <property type="entry name" value="Coa1_fungi"/>
</dbReference>
<evidence type="ECO:0000313" key="2">
    <source>
        <dbReference type="EMBL" id="KAJ7687057.1"/>
    </source>
</evidence>
<name>A0AAD7GGJ9_MYCRO</name>
<organism evidence="2 3">
    <name type="scientific">Mycena rosella</name>
    <name type="common">Pink bonnet</name>
    <name type="synonym">Agaricus rosellus</name>
    <dbReference type="NCBI Taxonomy" id="1033263"/>
    <lineage>
        <taxon>Eukaryota</taxon>
        <taxon>Fungi</taxon>
        <taxon>Dikarya</taxon>
        <taxon>Basidiomycota</taxon>
        <taxon>Agaricomycotina</taxon>
        <taxon>Agaricomycetes</taxon>
        <taxon>Agaricomycetidae</taxon>
        <taxon>Agaricales</taxon>
        <taxon>Marasmiineae</taxon>
        <taxon>Mycenaceae</taxon>
        <taxon>Mycena</taxon>
    </lineage>
</organism>
<evidence type="ECO:0000313" key="3">
    <source>
        <dbReference type="Proteomes" id="UP001221757"/>
    </source>
</evidence>
<protein>
    <submittedName>
        <fullName evidence="2">DUF1783-domain-containing protein</fullName>
    </submittedName>
</protein>
<sequence length="196" mass="21987">MTATGILQNYSYSAISRCIQSQTRLSSRKYATELRRRALPTEEPVIETFSAPSRPKPIFMPPRRRLPSDRRTWPIAVALAALGVGSWAAFFGYVTNETKATSSVVRQILRTTSKDSSLHRILGEEVVPQPEWWLNGRPRIRGELNQLQGKIDLSMRLQGSRGSVRKAQGIPYEILRFKVIADDGSVVEVDPHAADL</sequence>